<feature type="domain" description="Bacterial transcriptional activator" evidence="1">
    <location>
        <begin position="134"/>
        <end position="274"/>
    </location>
</feature>
<dbReference type="KEGG" id="kbs:EPA93_02685"/>
<dbReference type="Gene3D" id="1.10.10.10">
    <property type="entry name" value="Winged helix-like DNA-binding domain superfamily/Winged helix DNA-binding domain"/>
    <property type="match status" value="1"/>
</dbReference>
<dbReference type="OrthoDB" id="581105at2"/>
<dbReference type="InterPro" id="IPR011990">
    <property type="entry name" value="TPR-like_helical_dom_sf"/>
</dbReference>
<organism evidence="2 3">
    <name type="scientific">Ktedonosporobacter rubrisoli</name>
    <dbReference type="NCBI Taxonomy" id="2509675"/>
    <lineage>
        <taxon>Bacteria</taxon>
        <taxon>Bacillati</taxon>
        <taxon>Chloroflexota</taxon>
        <taxon>Ktedonobacteria</taxon>
        <taxon>Ktedonobacterales</taxon>
        <taxon>Ktedonosporobacteraceae</taxon>
        <taxon>Ktedonosporobacter</taxon>
    </lineage>
</organism>
<gene>
    <name evidence="2" type="ORF">EPA93_02685</name>
</gene>
<dbReference type="Proteomes" id="UP000290365">
    <property type="component" value="Chromosome"/>
</dbReference>
<dbReference type="PANTHER" id="PTHR35807:SF2">
    <property type="entry name" value="TRANSCRIPTIONAL ACTIVATOR DOMAIN"/>
    <property type="match status" value="1"/>
</dbReference>
<protein>
    <recommendedName>
        <fullName evidence="1">Bacterial transcriptional activator domain-containing protein</fullName>
    </recommendedName>
</protein>
<dbReference type="AlphaFoldDB" id="A0A4P6JIQ1"/>
<dbReference type="EMBL" id="CP035758">
    <property type="protein sequence ID" value="QBD74954.1"/>
    <property type="molecule type" value="Genomic_DNA"/>
</dbReference>
<evidence type="ECO:0000313" key="3">
    <source>
        <dbReference type="Proteomes" id="UP000290365"/>
    </source>
</evidence>
<dbReference type="PANTHER" id="PTHR35807">
    <property type="entry name" value="TRANSCRIPTIONAL REGULATOR REDD-RELATED"/>
    <property type="match status" value="1"/>
</dbReference>
<name>A0A4P6JIQ1_KTERU</name>
<sequence>MCYTHKEIVKYIYSCYEGWKMRDKDEPSPLVHVCLLGIFGLEKRDEQGAWTSAEQEMGNKTYARPMFKRLLCAPGRCLPRERLIRDVLPPEKDPHLTDRYLRDAVYKIRHAIGKEALRGNAVSYYLADQTTLWSDLEAAENLLHEAERLPGARALALLEQAHALYGRGEPLEGETGQWRYAILARVEQEKKSCYLALGHAYEQLHMLWHAEKTYRELAELYPLDEAVLGSLLTFLQRAGMLSEAKMYYEQARHFFDEEGLELSEEIHALARKQTRPELTSVIVLPHIAHVHKNADVLPWMLAETQGILEEKTSNELKGQDMDEQRRHLLQQLFVMSTASFSPFLSTGMLSEYAKGISACWDLYFEGKTQYVMSLLPVYRFHLALLAQLSSPIQKQACALASQVYQLLCEHAIDQENFDFAQETNQLALLYAQYAENTNLQVATLIRRANLFFHTLQLEKALQAYQQTLPLVDGITPLLRGRVYAGFAEVCAMLQQRQEAFTYIGLAHEHYPLQPELDTAFNYTRITRYSLYVFGEGQARLSLNQPEEAYKNFSYVEKNLPDPLADPITRVDLAYYQARALALGGDLEASCAQVLIAATLAKKAGSKLYYNKIINTYQGIKAKWKHERPVIELEGYFHSHFCAD</sequence>
<proteinExistence type="predicted"/>
<dbReference type="SMART" id="SM01043">
    <property type="entry name" value="BTAD"/>
    <property type="match status" value="1"/>
</dbReference>
<dbReference type="InterPro" id="IPR005158">
    <property type="entry name" value="BTAD"/>
</dbReference>
<evidence type="ECO:0000259" key="1">
    <source>
        <dbReference type="SMART" id="SM01043"/>
    </source>
</evidence>
<reference evidence="2 3" key="1">
    <citation type="submission" date="2019-01" db="EMBL/GenBank/DDBJ databases">
        <title>Ktedonosporobacter rubrisoli SCAWS-G2.</title>
        <authorList>
            <person name="Huang Y."/>
            <person name="Yan B."/>
        </authorList>
    </citation>
    <scope>NUCLEOTIDE SEQUENCE [LARGE SCALE GENOMIC DNA]</scope>
    <source>
        <strain evidence="2 3">SCAWS-G2</strain>
    </source>
</reference>
<dbReference type="InterPro" id="IPR051677">
    <property type="entry name" value="AfsR-DnrI-RedD_regulator"/>
</dbReference>
<dbReference type="SUPFAM" id="SSF48452">
    <property type="entry name" value="TPR-like"/>
    <property type="match status" value="2"/>
</dbReference>
<dbReference type="Gene3D" id="1.25.40.10">
    <property type="entry name" value="Tetratricopeptide repeat domain"/>
    <property type="match status" value="2"/>
</dbReference>
<dbReference type="InterPro" id="IPR036388">
    <property type="entry name" value="WH-like_DNA-bd_sf"/>
</dbReference>
<accession>A0A4P6JIQ1</accession>
<keyword evidence="3" id="KW-1185">Reference proteome</keyword>
<evidence type="ECO:0000313" key="2">
    <source>
        <dbReference type="EMBL" id="QBD74954.1"/>
    </source>
</evidence>
<dbReference type="Pfam" id="PF03704">
    <property type="entry name" value="BTAD"/>
    <property type="match status" value="1"/>
</dbReference>